<dbReference type="PANTHER" id="PTHR43362">
    <property type="entry name" value="MANNITOL DEHYDROGENASE DSF1-RELATED"/>
    <property type="match status" value="1"/>
</dbReference>
<sequence>MPRILHFGIGNFHRAHQAAYIQVADPAWRITGVSLRHATIRDALASQGFGYTLVIRDADAARYERMAVHDEVLVGPEDGAAILDRIADPDVKMITLTVTEKGYHLGADGRLNKTAPLIAHDLAAQLPSTAIGFLARGLRRRADECGPPVNIVSCDNLPDNGRKLAQAIVAFSEWAGLDLASYLDAHVRFPNTMVDRIVPATTDALRAEVADATGLMDAHPVATEAFSEWYIADTMLSPIPDLGGVGVRIVADVAPFELRKLRMLNGAHSLLAYAGVLAGHDYVHQAIRDAQLRDQVAAFWEEAASTLPAASRDGADDYAQALLARFANPGLRHELRQIAMDGSLKLPIRIAPVIAARQARGQTAPAAEGARHAWASFVAAALRSGTAIDDPRADIFAELGKTHRGDEPALISALLDQISG</sequence>
<evidence type="ECO:0000259" key="3">
    <source>
        <dbReference type="Pfam" id="PF01232"/>
    </source>
</evidence>
<evidence type="ECO:0000256" key="2">
    <source>
        <dbReference type="ARBA" id="ARBA00023027"/>
    </source>
</evidence>
<dbReference type="InterPro" id="IPR000669">
    <property type="entry name" value="Mannitol_DH"/>
</dbReference>
<dbReference type="SUPFAM" id="SSF51735">
    <property type="entry name" value="NAD(P)-binding Rossmann-fold domains"/>
    <property type="match status" value="1"/>
</dbReference>
<organism evidence="5 6">
    <name type="scientific">Yoonia rhodophyticola</name>
    <dbReference type="NCBI Taxonomy" id="3137370"/>
    <lineage>
        <taxon>Bacteria</taxon>
        <taxon>Pseudomonadati</taxon>
        <taxon>Pseudomonadota</taxon>
        <taxon>Alphaproteobacteria</taxon>
        <taxon>Rhodobacterales</taxon>
        <taxon>Paracoccaceae</taxon>
        <taxon>Yoonia</taxon>
    </lineage>
</organism>
<dbReference type="Gene3D" id="1.10.1040.10">
    <property type="entry name" value="N-(1-d-carboxylethyl)-l-norvaline Dehydrogenase, domain 2"/>
    <property type="match status" value="1"/>
</dbReference>
<dbReference type="InterPro" id="IPR013118">
    <property type="entry name" value="Mannitol_DH_C"/>
</dbReference>
<dbReference type="GO" id="GO:0019594">
    <property type="term" value="P:mannitol metabolic process"/>
    <property type="evidence" value="ECO:0007669"/>
    <property type="project" value="InterPro"/>
</dbReference>
<dbReference type="Pfam" id="PF01232">
    <property type="entry name" value="Mannitol_dh"/>
    <property type="match status" value="1"/>
</dbReference>
<protein>
    <submittedName>
        <fullName evidence="5">Mannitol dehydrogenase family protein</fullName>
        <ecNumber evidence="5">1.1.1.-</ecNumber>
    </submittedName>
</protein>
<keyword evidence="1 5" id="KW-0560">Oxidoreductase</keyword>
<dbReference type="EMBL" id="CP151767">
    <property type="protein sequence ID" value="WZU67476.1"/>
    <property type="molecule type" value="Genomic_DNA"/>
</dbReference>
<proteinExistence type="predicted"/>
<dbReference type="PROSITE" id="PS00974">
    <property type="entry name" value="MANNITOL_DHGENASE"/>
    <property type="match status" value="1"/>
</dbReference>
<dbReference type="SUPFAM" id="SSF48179">
    <property type="entry name" value="6-phosphogluconate dehydrogenase C-terminal domain-like"/>
    <property type="match status" value="1"/>
</dbReference>
<feature type="domain" description="Mannitol dehydrogenase N-terminal" evidence="3">
    <location>
        <begin position="3"/>
        <end position="235"/>
    </location>
</feature>
<evidence type="ECO:0000313" key="5">
    <source>
        <dbReference type="EMBL" id="WZU67476.1"/>
    </source>
</evidence>
<dbReference type="AlphaFoldDB" id="A0AAN0M9D3"/>
<dbReference type="InterPro" id="IPR008927">
    <property type="entry name" value="6-PGluconate_DH-like_C_sf"/>
</dbReference>
<dbReference type="InterPro" id="IPR050988">
    <property type="entry name" value="Mannitol_DH/Oxidoreductase"/>
</dbReference>
<keyword evidence="6" id="KW-1185">Reference proteome</keyword>
<dbReference type="InterPro" id="IPR013328">
    <property type="entry name" value="6PGD_dom2"/>
</dbReference>
<dbReference type="InterPro" id="IPR036291">
    <property type="entry name" value="NAD(P)-bd_dom_sf"/>
</dbReference>
<keyword evidence="2" id="KW-0520">NAD</keyword>
<accession>A0AAN0M9D3</accession>
<dbReference type="Gene3D" id="3.40.50.720">
    <property type="entry name" value="NAD(P)-binding Rossmann-like Domain"/>
    <property type="match status" value="1"/>
</dbReference>
<name>A0AAN0M9D3_9RHOB</name>
<dbReference type="Pfam" id="PF08125">
    <property type="entry name" value="Mannitol_dh_C"/>
    <property type="match status" value="1"/>
</dbReference>
<dbReference type="GO" id="GO:0016616">
    <property type="term" value="F:oxidoreductase activity, acting on the CH-OH group of donors, NAD or NADP as acceptor"/>
    <property type="evidence" value="ECO:0007669"/>
    <property type="project" value="TreeGrafter"/>
</dbReference>
<dbReference type="RefSeq" id="WP_342076787.1">
    <property type="nucleotide sequence ID" value="NZ_CP151767.2"/>
</dbReference>
<dbReference type="InterPro" id="IPR023027">
    <property type="entry name" value="Mannitol_DH_CS"/>
</dbReference>
<dbReference type="EC" id="1.1.1.-" evidence="5"/>
<dbReference type="PRINTS" id="PR00084">
    <property type="entry name" value="MTLDHDRGNASE"/>
</dbReference>
<reference evidence="5 6" key="2">
    <citation type="submission" date="2024-08" db="EMBL/GenBank/DDBJ databases">
        <title>Phylogenomic analyses of a clade within the roseobacter group suggest taxonomic reassignments of species of the genera Aestuariivita, Citreicella, Loktanella, Nautella, Pelagibaca, Ruegeria, Thalassobius, Thiobacimonas and Tropicibacter, and the proposal o.</title>
        <authorList>
            <person name="Jeon C.O."/>
        </authorList>
    </citation>
    <scope>NUCLEOTIDE SEQUENCE [LARGE SCALE GENOMIC DNA]</scope>
    <source>
        <strain evidence="5 6">SS1-5</strain>
    </source>
</reference>
<dbReference type="KEGG" id="yrh:AABB31_21555"/>
<dbReference type="Proteomes" id="UP001470809">
    <property type="component" value="Chromosome"/>
</dbReference>
<gene>
    <name evidence="5" type="ORF">AABB31_21555</name>
</gene>
<dbReference type="InterPro" id="IPR013131">
    <property type="entry name" value="Mannitol_DH_N"/>
</dbReference>
<dbReference type="PANTHER" id="PTHR43362:SF1">
    <property type="entry name" value="MANNITOL DEHYDROGENASE 2-RELATED"/>
    <property type="match status" value="1"/>
</dbReference>
<evidence type="ECO:0000259" key="4">
    <source>
        <dbReference type="Pfam" id="PF08125"/>
    </source>
</evidence>
<feature type="domain" description="Mannitol dehydrogenase C-terminal" evidence="4">
    <location>
        <begin position="252"/>
        <end position="398"/>
    </location>
</feature>
<evidence type="ECO:0000313" key="6">
    <source>
        <dbReference type="Proteomes" id="UP001470809"/>
    </source>
</evidence>
<evidence type="ECO:0000256" key="1">
    <source>
        <dbReference type="ARBA" id="ARBA00023002"/>
    </source>
</evidence>
<reference evidence="6" key="1">
    <citation type="submission" date="2024-04" db="EMBL/GenBank/DDBJ databases">
        <title>Phylogenomic analyses of a clade within the roseobacter group suggest taxonomic reassignments of species of the genera Aestuariivita, Citreicella, Loktanella, Nautella, Pelagibaca, Ruegeria, Thalassobius, Thiobacimonas and Tropicibacter, and the proposal o.</title>
        <authorList>
            <person name="Jeon C.O."/>
        </authorList>
    </citation>
    <scope>NUCLEOTIDE SEQUENCE [LARGE SCALE GENOMIC DNA]</scope>
    <source>
        <strain evidence="6">SS1-5</strain>
    </source>
</reference>